<evidence type="ECO:0000256" key="1">
    <source>
        <dbReference type="SAM" id="MobiDB-lite"/>
    </source>
</evidence>
<accession>A0A561UKF8</accession>
<evidence type="ECO:0000313" key="2">
    <source>
        <dbReference type="EMBL" id="TWF99851.1"/>
    </source>
</evidence>
<sequence>MSRQPPSDAAGPSWPGRRRGSRGPTRGPGRPHPPFPSADSLDRQLSPQKEPSGSPTSLPGVPPPPPGPRNPPPPSGGPNPPTDPPGRR</sequence>
<name>A0A561UKF8_9ACTN</name>
<comment type="caution">
    <text evidence="2">The sequence shown here is derived from an EMBL/GenBank/DDBJ whole genome shotgun (WGS) entry which is preliminary data.</text>
</comment>
<organism evidence="2 3">
    <name type="scientific">Kitasatospora viridis</name>
    <dbReference type="NCBI Taxonomy" id="281105"/>
    <lineage>
        <taxon>Bacteria</taxon>
        <taxon>Bacillati</taxon>
        <taxon>Actinomycetota</taxon>
        <taxon>Actinomycetes</taxon>
        <taxon>Kitasatosporales</taxon>
        <taxon>Streptomycetaceae</taxon>
        <taxon>Kitasatospora</taxon>
    </lineage>
</organism>
<protein>
    <submittedName>
        <fullName evidence="2">Uncharacterized protein</fullName>
    </submittedName>
</protein>
<gene>
    <name evidence="2" type="ORF">FHX73_113707</name>
</gene>
<dbReference type="Proteomes" id="UP000317940">
    <property type="component" value="Unassembled WGS sequence"/>
</dbReference>
<feature type="compositionally biased region" description="Pro residues" evidence="1">
    <location>
        <begin position="60"/>
        <end position="88"/>
    </location>
</feature>
<evidence type="ECO:0000313" key="3">
    <source>
        <dbReference type="Proteomes" id="UP000317940"/>
    </source>
</evidence>
<keyword evidence="3" id="KW-1185">Reference proteome</keyword>
<proteinExistence type="predicted"/>
<feature type="region of interest" description="Disordered" evidence="1">
    <location>
        <begin position="1"/>
        <end position="88"/>
    </location>
</feature>
<dbReference type="EMBL" id="VIWT01000001">
    <property type="protein sequence ID" value="TWF99851.1"/>
    <property type="molecule type" value="Genomic_DNA"/>
</dbReference>
<reference evidence="2 3" key="1">
    <citation type="submission" date="2019-06" db="EMBL/GenBank/DDBJ databases">
        <title>Sequencing the genomes of 1000 actinobacteria strains.</title>
        <authorList>
            <person name="Klenk H.-P."/>
        </authorList>
    </citation>
    <scope>NUCLEOTIDE SEQUENCE [LARGE SCALE GENOMIC DNA]</scope>
    <source>
        <strain evidence="2 3">DSM 44826</strain>
    </source>
</reference>
<dbReference type="AlphaFoldDB" id="A0A561UKF8"/>